<name>A0ABR7HIV6_9FIRM</name>
<keyword evidence="2" id="KW-0732">Signal</keyword>
<feature type="signal peptide" evidence="2">
    <location>
        <begin position="1"/>
        <end position="30"/>
    </location>
</feature>
<gene>
    <name evidence="3" type="ORF">H8R91_02570</name>
    <name evidence="4" type="ORF">H8R91_02630</name>
</gene>
<evidence type="ECO:0000256" key="1">
    <source>
        <dbReference type="SAM" id="Phobius"/>
    </source>
</evidence>
<reference evidence="4 5" key="1">
    <citation type="submission" date="2020-08" db="EMBL/GenBank/DDBJ databases">
        <title>Genome public.</title>
        <authorList>
            <person name="Liu C."/>
            <person name="Sun Q."/>
        </authorList>
    </citation>
    <scope>NUCLEOTIDE SEQUENCE [LARGE SCALE GENOMIC DNA]</scope>
    <source>
        <strain evidence="4 5">NSJ-71</strain>
    </source>
</reference>
<sequence length="214" mass="23931">MVIFIKFKKYIVVALAVLCVVVSSCVSAFALDDKYSSVDVFQADYVKSCLESDSTFKKYSVKSKYYFVSCSIGGSDDIPRYFLNVKFFDDNKFWNDTSGLGMHCNDILNYEYDKSLNSFVNTDVVEGSNRVLNNFSTSFSDVIYSTVDIINSADGSVFFQRPLTLLERLLNPVQEQVGEKVVADSLILTICGISLIALLVGCSLVPKVLHKFRV</sequence>
<dbReference type="EMBL" id="JACOPS010000001">
    <property type="protein sequence ID" value="MBC5727443.1"/>
    <property type="molecule type" value="Genomic_DNA"/>
</dbReference>
<keyword evidence="1" id="KW-0812">Transmembrane</keyword>
<evidence type="ECO:0000313" key="5">
    <source>
        <dbReference type="Proteomes" id="UP000636755"/>
    </source>
</evidence>
<evidence type="ECO:0000313" key="3">
    <source>
        <dbReference type="EMBL" id="MBC5727431.1"/>
    </source>
</evidence>
<dbReference type="PROSITE" id="PS51257">
    <property type="entry name" value="PROKAR_LIPOPROTEIN"/>
    <property type="match status" value="1"/>
</dbReference>
<dbReference type="Proteomes" id="UP000636755">
    <property type="component" value="Unassembled WGS sequence"/>
</dbReference>
<feature type="chain" id="PRO_5045032020" description="TPM domain-containing protein" evidence="2">
    <location>
        <begin position="31"/>
        <end position="214"/>
    </location>
</feature>
<comment type="caution">
    <text evidence="4">The sequence shown here is derived from an EMBL/GenBank/DDBJ whole genome shotgun (WGS) entry which is preliminary data.</text>
</comment>
<organism evidence="4 5">
    <name type="scientific">Ruminococcus intestinalis</name>
    <dbReference type="NCBI Taxonomy" id="2763066"/>
    <lineage>
        <taxon>Bacteria</taxon>
        <taxon>Bacillati</taxon>
        <taxon>Bacillota</taxon>
        <taxon>Clostridia</taxon>
        <taxon>Eubacteriales</taxon>
        <taxon>Oscillospiraceae</taxon>
        <taxon>Ruminococcus</taxon>
    </lineage>
</organism>
<keyword evidence="1" id="KW-1133">Transmembrane helix</keyword>
<feature type="transmembrane region" description="Helical" evidence="1">
    <location>
        <begin position="186"/>
        <end position="205"/>
    </location>
</feature>
<keyword evidence="5" id="KW-1185">Reference proteome</keyword>
<evidence type="ECO:0000313" key="4">
    <source>
        <dbReference type="EMBL" id="MBC5727443.1"/>
    </source>
</evidence>
<protein>
    <recommendedName>
        <fullName evidence="6">TPM domain-containing protein</fullName>
    </recommendedName>
</protein>
<evidence type="ECO:0000256" key="2">
    <source>
        <dbReference type="SAM" id="SignalP"/>
    </source>
</evidence>
<keyword evidence="1" id="KW-0472">Membrane</keyword>
<proteinExistence type="predicted"/>
<dbReference type="EMBL" id="JACOPS010000001">
    <property type="protein sequence ID" value="MBC5727431.1"/>
    <property type="molecule type" value="Genomic_DNA"/>
</dbReference>
<accession>A0ABR7HIV6</accession>
<dbReference type="RefSeq" id="WP_186934749.1">
    <property type="nucleotide sequence ID" value="NZ_JACOPS010000001.1"/>
</dbReference>
<evidence type="ECO:0008006" key="6">
    <source>
        <dbReference type="Google" id="ProtNLM"/>
    </source>
</evidence>